<evidence type="ECO:0000313" key="2">
    <source>
        <dbReference type="Proteomes" id="UP001259587"/>
    </source>
</evidence>
<organism evidence="1 2">
    <name type="scientific">Pseudomonas hunanensis</name>
    <dbReference type="NCBI Taxonomy" id="1247546"/>
    <lineage>
        <taxon>Bacteria</taxon>
        <taxon>Pseudomonadati</taxon>
        <taxon>Pseudomonadota</taxon>
        <taxon>Gammaproteobacteria</taxon>
        <taxon>Pseudomonadales</taxon>
        <taxon>Pseudomonadaceae</taxon>
        <taxon>Pseudomonas</taxon>
    </lineage>
</organism>
<dbReference type="Proteomes" id="UP001259587">
    <property type="component" value="Unassembled WGS sequence"/>
</dbReference>
<reference evidence="1" key="1">
    <citation type="submission" date="2023-07" db="EMBL/GenBank/DDBJ databases">
        <title>Sorghum-associated microbial communities from plants grown in Nebraska, USA.</title>
        <authorList>
            <person name="Schachtman D."/>
        </authorList>
    </citation>
    <scope>NUCLEOTIDE SEQUENCE</scope>
    <source>
        <strain evidence="1">BE56</strain>
    </source>
</reference>
<gene>
    <name evidence="1" type="ORF">J2W83_000650</name>
</gene>
<evidence type="ECO:0000313" key="1">
    <source>
        <dbReference type="EMBL" id="MDR6711060.1"/>
    </source>
</evidence>
<accession>A0ACC6JXY4</accession>
<keyword evidence="2" id="KW-1185">Reference proteome</keyword>
<protein>
    <submittedName>
        <fullName evidence="1">Peptide/nickel transport system ATP-binding protein</fullName>
    </submittedName>
</protein>
<sequence>MSTPALIEVRDLAVSYRFAGQVTQAVRQLSFSLSQGETVAIVGESGSGKSTLANALLGLLPSNAQIDGGQLRVDGQDLTHANEQQKRQLRGRTIGLVPQDPMVSLNPTLRIGQQIAEALILAQGRRYPAVDADVLELLGQVGLDNPLLRARQYPHELSGGMRQRVLIAIALAGNPRLIIADEPTSALDVTVQRKILDHLQQLVAERGISLLIITHDLGVATDRADRLLVMKQGELVEQGPPRQIVAAPQHPYTRALLAAAPAFGNPRPTRPTPALQGPPILSLEQVGKRFELPRVNGQATHFTALEGLSLQVYPGQTLAIVGESGSGKSTALRIALGLESPSAGRVRFAGDDVTGLGWRAFRPLRRRMQLVQQNPFAALDPRFTVFDSIVEPLVSFGLLKGAALEQAARELISRVHLPLSYLDRLPRELSGGQRQRVAIARALALQPELLLLDEPVSALDVSVQAQILELLDELQRELGIAYVLVSHDLAVVASMADHVLVLRQGRVVEQGPVAQVFDRPESDYTRELIAAIPGRRAVAA</sequence>
<proteinExistence type="predicted"/>
<keyword evidence="1" id="KW-0067">ATP-binding</keyword>
<dbReference type="EMBL" id="JAVDTH010000003">
    <property type="protein sequence ID" value="MDR6711060.1"/>
    <property type="molecule type" value="Genomic_DNA"/>
</dbReference>
<keyword evidence="1" id="KW-0547">Nucleotide-binding</keyword>
<comment type="caution">
    <text evidence="1">The sequence shown here is derived from an EMBL/GenBank/DDBJ whole genome shotgun (WGS) entry which is preliminary data.</text>
</comment>
<name>A0ACC6JXY4_9PSED</name>